<name>A0A0G3HA22_9CORY</name>
<protein>
    <submittedName>
        <fullName evidence="2">Uncharacterized protein</fullName>
    </submittedName>
</protein>
<reference evidence="3" key="2">
    <citation type="submission" date="2015-05" db="EMBL/GenBank/DDBJ databases">
        <title>Complete genome sequence of Corynebacterium testudinoris DSM 44614, recovered from necrotic lesions in the mouth of a tortoise.</title>
        <authorList>
            <person name="Ruckert C."/>
            <person name="Albersmeier A."/>
            <person name="Winkler A."/>
            <person name="Tauch A."/>
        </authorList>
    </citation>
    <scope>NUCLEOTIDE SEQUENCE [LARGE SCALE GENOMIC DNA]</scope>
    <source>
        <strain evidence="3">DSM 44614</strain>
    </source>
</reference>
<dbReference type="STRING" id="136857.CTEST_06525"/>
<sequence>MIATRMIPAMWIRLVVIIAFGIFMAVQSQTIFVVISIGLAGLTVAQLIYAYRQKGSDHAK</sequence>
<dbReference type="EMBL" id="CP011545">
    <property type="protein sequence ID" value="AKK08743.1"/>
    <property type="molecule type" value="Genomic_DNA"/>
</dbReference>
<dbReference type="Proteomes" id="UP000035540">
    <property type="component" value="Chromosome"/>
</dbReference>
<organism evidence="2 3">
    <name type="scientific">Corynebacterium testudinoris</name>
    <dbReference type="NCBI Taxonomy" id="136857"/>
    <lineage>
        <taxon>Bacteria</taxon>
        <taxon>Bacillati</taxon>
        <taxon>Actinomycetota</taxon>
        <taxon>Actinomycetes</taxon>
        <taxon>Mycobacteriales</taxon>
        <taxon>Corynebacteriaceae</taxon>
        <taxon>Corynebacterium</taxon>
    </lineage>
</organism>
<gene>
    <name evidence="2" type="ORF">CTEST_06525</name>
</gene>
<evidence type="ECO:0000313" key="3">
    <source>
        <dbReference type="Proteomes" id="UP000035540"/>
    </source>
</evidence>
<dbReference type="PATRIC" id="fig|136857.5.peg.1296"/>
<accession>A0A0G3HA22</accession>
<keyword evidence="3" id="KW-1185">Reference proteome</keyword>
<proteinExistence type="predicted"/>
<keyword evidence="1" id="KW-1133">Transmembrane helix</keyword>
<dbReference type="OrthoDB" id="4417164at2"/>
<feature type="transmembrane region" description="Helical" evidence="1">
    <location>
        <begin position="31"/>
        <end position="51"/>
    </location>
</feature>
<evidence type="ECO:0000256" key="1">
    <source>
        <dbReference type="SAM" id="Phobius"/>
    </source>
</evidence>
<keyword evidence="1" id="KW-0472">Membrane</keyword>
<dbReference type="AlphaFoldDB" id="A0A0G3HA22"/>
<keyword evidence="1" id="KW-0812">Transmembrane</keyword>
<evidence type="ECO:0000313" key="2">
    <source>
        <dbReference type="EMBL" id="AKK08743.1"/>
    </source>
</evidence>
<feature type="transmembrane region" description="Helical" evidence="1">
    <location>
        <begin position="7"/>
        <end position="25"/>
    </location>
</feature>
<dbReference type="KEGG" id="cted:CTEST_06525"/>
<reference evidence="2 3" key="1">
    <citation type="journal article" date="2015" name="Genome Announc.">
        <title>Complete Genome Sequence of the Type Strain Corynebacterium testudinoris DSM 44614, Recovered from Necrotic Lesions in the Mouth of a Tortoise.</title>
        <authorList>
            <person name="Ruckert C."/>
            <person name="Kriete M."/>
            <person name="Jaenicke S."/>
            <person name="Winkler A."/>
            <person name="Tauch A."/>
        </authorList>
    </citation>
    <scope>NUCLEOTIDE SEQUENCE [LARGE SCALE GENOMIC DNA]</scope>
    <source>
        <strain evidence="2 3">DSM 44614</strain>
    </source>
</reference>
<dbReference type="RefSeq" id="WP_047253052.1">
    <property type="nucleotide sequence ID" value="NZ_CP011545.1"/>
</dbReference>